<evidence type="ECO:0000313" key="7">
    <source>
        <dbReference type="EMBL" id="SFR01673.1"/>
    </source>
</evidence>
<name>A0A1I6D8C0_9FIRM</name>
<gene>
    <name evidence="7" type="ORF">SAMN05660706_10736</name>
</gene>
<dbReference type="Pfam" id="PF01594">
    <property type="entry name" value="AI-2E_transport"/>
    <property type="match status" value="1"/>
</dbReference>
<evidence type="ECO:0000256" key="2">
    <source>
        <dbReference type="ARBA" id="ARBA00009773"/>
    </source>
</evidence>
<keyword evidence="5 6" id="KW-0472">Membrane</keyword>
<feature type="transmembrane region" description="Helical" evidence="6">
    <location>
        <begin position="35"/>
        <end position="63"/>
    </location>
</feature>
<comment type="subcellular location">
    <subcellularLocation>
        <location evidence="1">Membrane</location>
        <topology evidence="1">Multi-pass membrane protein</topology>
    </subcellularLocation>
</comment>
<evidence type="ECO:0000256" key="6">
    <source>
        <dbReference type="SAM" id="Phobius"/>
    </source>
</evidence>
<dbReference type="OrthoDB" id="9774361at2"/>
<protein>
    <submittedName>
        <fullName evidence="7">Sporulation integral membrane protein YtvI</fullName>
    </submittedName>
</protein>
<keyword evidence="3 6" id="KW-0812">Transmembrane</keyword>
<feature type="transmembrane region" description="Helical" evidence="6">
    <location>
        <begin position="75"/>
        <end position="98"/>
    </location>
</feature>
<reference evidence="8" key="1">
    <citation type="submission" date="2016-10" db="EMBL/GenBank/DDBJ databases">
        <authorList>
            <person name="Varghese N."/>
            <person name="Submissions S."/>
        </authorList>
    </citation>
    <scope>NUCLEOTIDE SEQUENCE [LARGE SCALE GENOMIC DNA]</scope>
    <source>
        <strain evidence="8">DSM 3669</strain>
    </source>
</reference>
<dbReference type="GO" id="GO:0055085">
    <property type="term" value="P:transmembrane transport"/>
    <property type="evidence" value="ECO:0007669"/>
    <property type="project" value="TreeGrafter"/>
</dbReference>
<evidence type="ECO:0000256" key="3">
    <source>
        <dbReference type="ARBA" id="ARBA00022692"/>
    </source>
</evidence>
<accession>A0A1I6D8C0</accession>
<feature type="transmembrane region" description="Helical" evidence="6">
    <location>
        <begin position="163"/>
        <end position="187"/>
    </location>
</feature>
<sequence length="360" mass="39537">MPQAVKNILYVLAGAVTLLAIYLAMKYVVPEAFSWLGSLLAVLFPFLLAAIFSIFMEPVVILFSNKGKISRIIAVPAAMIVFFGVIGTALTLIILRLVKELNDLSAMLPQKVEEAQYLIDIWVKKGVLFYGTLPKSVTSNLHEAIYSVTVNIQHWARDLVNSLLYVLSGIPGAIMIIIISLIATYFFSKDREKIIEMWLRLVPPPWGERVLAVSRQVAGAFQSYVRAQFILITITTTISIIGLYFIGTEYALTLGLIIGFFDMIPVLGPGTIYIPWAAWSFVTSNVMLGLKLTALYLLVMVVRAVLEAKVVAANLGLHPLAVLIAMYVGLKTLGVLGLIIGPILVIAIQATIRSGNYIHK</sequence>
<feature type="transmembrane region" description="Helical" evidence="6">
    <location>
        <begin position="224"/>
        <end position="246"/>
    </location>
</feature>
<dbReference type="STRING" id="39060.SAMN05660706_10736"/>
<feature type="transmembrane region" description="Helical" evidence="6">
    <location>
        <begin position="288"/>
        <end position="306"/>
    </location>
</feature>
<dbReference type="PANTHER" id="PTHR21716:SF68">
    <property type="entry name" value="TRANSPORT PROTEIN YTVI-RELATED"/>
    <property type="match status" value="1"/>
</dbReference>
<keyword evidence="8" id="KW-1185">Reference proteome</keyword>
<organism evidence="7 8">
    <name type="scientific">Desulfoscipio geothermicus DSM 3669</name>
    <dbReference type="NCBI Taxonomy" id="1121426"/>
    <lineage>
        <taxon>Bacteria</taxon>
        <taxon>Bacillati</taxon>
        <taxon>Bacillota</taxon>
        <taxon>Clostridia</taxon>
        <taxon>Eubacteriales</taxon>
        <taxon>Desulfallaceae</taxon>
        <taxon>Desulfoscipio</taxon>
    </lineage>
</organism>
<evidence type="ECO:0000256" key="5">
    <source>
        <dbReference type="ARBA" id="ARBA00023136"/>
    </source>
</evidence>
<evidence type="ECO:0000256" key="1">
    <source>
        <dbReference type="ARBA" id="ARBA00004141"/>
    </source>
</evidence>
<feature type="transmembrane region" description="Helical" evidence="6">
    <location>
        <begin position="7"/>
        <end position="29"/>
    </location>
</feature>
<evidence type="ECO:0000313" key="8">
    <source>
        <dbReference type="Proteomes" id="UP000199584"/>
    </source>
</evidence>
<keyword evidence="4 6" id="KW-1133">Transmembrane helix</keyword>
<dbReference type="EMBL" id="FOYM01000007">
    <property type="protein sequence ID" value="SFR01673.1"/>
    <property type="molecule type" value="Genomic_DNA"/>
</dbReference>
<dbReference type="InterPro" id="IPR014227">
    <property type="entry name" value="YtvI-like"/>
</dbReference>
<feature type="transmembrane region" description="Helical" evidence="6">
    <location>
        <begin position="326"/>
        <end position="352"/>
    </location>
</feature>
<dbReference type="Proteomes" id="UP000199584">
    <property type="component" value="Unassembled WGS sequence"/>
</dbReference>
<dbReference type="InterPro" id="IPR002549">
    <property type="entry name" value="AI-2E-like"/>
</dbReference>
<dbReference type="NCBIfam" id="TIGR02872">
    <property type="entry name" value="spore_ytvI"/>
    <property type="match status" value="1"/>
</dbReference>
<dbReference type="GO" id="GO:0016020">
    <property type="term" value="C:membrane"/>
    <property type="evidence" value="ECO:0007669"/>
    <property type="project" value="UniProtKB-SubCell"/>
</dbReference>
<evidence type="ECO:0000256" key="4">
    <source>
        <dbReference type="ARBA" id="ARBA00022989"/>
    </source>
</evidence>
<comment type="similarity">
    <text evidence="2">Belongs to the autoinducer-2 exporter (AI-2E) (TC 2.A.86) family.</text>
</comment>
<dbReference type="AlphaFoldDB" id="A0A1I6D8C0"/>
<proteinExistence type="inferred from homology"/>
<feature type="transmembrane region" description="Helical" evidence="6">
    <location>
        <begin position="252"/>
        <end position="276"/>
    </location>
</feature>
<dbReference type="PANTHER" id="PTHR21716">
    <property type="entry name" value="TRANSMEMBRANE PROTEIN"/>
    <property type="match status" value="1"/>
</dbReference>
<dbReference type="RefSeq" id="WP_092482482.1">
    <property type="nucleotide sequence ID" value="NZ_FOYM01000007.1"/>
</dbReference>